<dbReference type="Pfam" id="PF04640">
    <property type="entry name" value="PLATZ"/>
    <property type="match status" value="1"/>
</dbReference>
<organism evidence="2 3">
    <name type="scientific">Genlisea aurea</name>
    <dbReference type="NCBI Taxonomy" id="192259"/>
    <lineage>
        <taxon>Eukaryota</taxon>
        <taxon>Viridiplantae</taxon>
        <taxon>Streptophyta</taxon>
        <taxon>Embryophyta</taxon>
        <taxon>Tracheophyta</taxon>
        <taxon>Spermatophyta</taxon>
        <taxon>Magnoliopsida</taxon>
        <taxon>eudicotyledons</taxon>
        <taxon>Gunneridae</taxon>
        <taxon>Pentapetalae</taxon>
        <taxon>asterids</taxon>
        <taxon>lamiids</taxon>
        <taxon>Lamiales</taxon>
        <taxon>Lentibulariaceae</taxon>
        <taxon>Genlisea</taxon>
    </lineage>
</organism>
<dbReference type="PANTHER" id="PTHR31065">
    <property type="entry name" value="PLATZ TRANSCRIPTION FACTOR FAMILY PROTEIN"/>
    <property type="match status" value="1"/>
</dbReference>
<sequence length="201" mass="22658">MSSSSSSSFVESLQWLSHWLQLGDSFYSSHCRVHPSQYHTQFCCDCMGPPFCHSCNESSTPPPHSGHSVLTMCKASGRAAIHFASVAQYLNVSAIQLYIFNGKRVVNLNPNPTARNNGGKKKKNPHVSCCEYCGAKLMDPDVSYCSISCKTKCVMREEGDGIEKMKPERRRRQSTPPPEKLPYRFVPTRRKRKKPERAPLM</sequence>
<proteinExistence type="predicted"/>
<evidence type="ECO:0000256" key="1">
    <source>
        <dbReference type="SAM" id="MobiDB-lite"/>
    </source>
</evidence>
<gene>
    <name evidence="2" type="ORF">M569_15782</name>
</gene>
<evidence type="ECO:0000313" key="3">
    <source>
        <dbReference type="Proteomes" id="UP000015453"/>
    </source>
</evidence>
<accession>S8BXD7</accession>
<dbReference type="PANTHER" id="PTHR31065:SF1">
    <property type="entry name" value="OS09G0116050 PROTEIN"/>
    <property type="match status" value="1"/>
</dbReference>
<evidence type="ECO:0008006" key="4">
    <source>
        <dbReference type="Google" id="ProtNLM"/>
    </source>
</evidence>
<feature type="region of interest" description="Disordered" evidence="1">
    <location>
        <begin position="160"/>
        <end position="201"/>
    </location>
</feature>
<dbReference type="InterPro" id="IPR006734">
    <property type="entry name" value="PLATZ"/>
</dbReference>
<keyword evidence="3" id="KW-1185">Reference proteome</keyword>
<name>S8BXD7_9LAMI</name>
<comment type="caution">
    <text evidence="2">The sequence shown here is derived from an EMBL/GenBank/DDBJ whole genome shotgun (WGS) entry which is preliminary data.</text>
</comment>
<dbReference type="EMBL" id="AUSU01008696">
    <property type="protein sequence ID" value="EPS59029.1"/>
    <property type="molecule type" value="Genomic_DNA"/>
</dbReference>
<dbReference type="AlphaFoldDB" id="S8BXD7"/>
<reference evidence="2 3" key="1">
    <citation type="journal article" date="2013" name="BMC Genomics">
        <title>The miniature genome of a carnivorous plant Genlisea aurea contains a low number of genes and short non-coding sequences.</title>
        <authorList>
            <person name="Leushkin E.V."/>
            <person name="Sutormin R.A."/>
            <person name="Nabieva E.R."/>
            <person name="Penin A.A."/>
            <person name="Kondrashov A.S."/>
            <person name="Logacheva M.D."/>
        </authorList>
    </citation>
    <scope>NUCLEOTIDE SEQUENCE [LARGE SCALE GENOMIC DNA]</scope>
</reference>
<dbReference type="Proteomes" id="UP000015453">
    <property type="component" value="Unassembled WGS sequence"/>
</dbReference>
<protein>
    <recommendedName>
        <fullName evidence="4">PLATZ transcription factor family protein</fullName>
    </recommendedName>
</protein>
<evidence type="ECO:0000313" key="2">
    <source>
        <dbReference type="EMBL" id="EPS59029.1"/>
    </source>
</evidence>